<accession>A0AAV9UAT4</accession>
<keyword evidence="1" id="KW-1133">Transmembrane helix</keyword>
<evidence type="ECO:0000313" key="3">
    <source>
        <dbReference type="Proteomes" id="UP001375240"/>
    </source>
</evidence>
<organism evidence="2 3">
    <name type="scientific">Orbilia brochopaga</name>
    <dbReference type="NCBI Taxonomy" id="3140254"/>
    <lineage>
        <taxon>Eukaryota</taxon>
        <taxon>Fungi</taxon>
        <taxon>Dikarya</taxon>
        <taxon>Ascomycota</taxon>
        <taxon>Pezizomycotina</taxon>
        <taxon>Orbiliomycetes</taxon>
        <taxon>Orbiliales</taxon>
        <taxon>Orbiliaceae</taxon>
        <taxon>Orbilia</taxon>
    </lineage>
</organism>
<dbReference type="EMBL" id="JAVHNQ010000009">
    <property type="protein sequence ID" value="KAK6338670.1"/>
    <property type="molecule type" value="Genomic_DNA"/>
</dbReference>
<keyword evidence="1" id="KW-0812">Transmembrane</keyword>
<dbReference type="Proteomes" id="UP001375240">
    <property type="component" value="Unassembled WGS sequence"/>
</dbReference>
<keyword evidence="1" id="KW-0472">Membrane</keyword>
<sequence>MEETCPGMFLASSEKADSTCPVITGCSATSNEGHTHDASHGQGNTLRITIYYSRLGYKYAKAETTYLTPRPEYLYNPSSTGQEVDESMSVQTFVDIEAQEPKVISDEQYLSQIKSRYPKWAIPPRSGRYHVVGRDLYKCFPGGVESSPFAEVPDNVYGGCHRLYHGFDNSRSFQNGNLRTTTRIHTAVIRGEEPELKVYFLWGIGSVIMTWTVILIILLLFATLMLKLVGGSIIIFSSRPKKIPEAICMIYVVVEAIGAAIHFGLLMFFIHRLRD</sequence>
<feature type="transmembrane region" description="Helical" evidence="1">
    <location>
        <begin position="199"/>
        <end position="226"/>
    </location>
</feature>
<proteinExistence type="predicted"/>
<reference evidence="2 3" key="1">
    <citation type="submission" date="2019-10" db="EMBL/GenBank/DDBJ databases">
        <authorList>
            <person name="Palmer J.M."/>
        </authorList>
    </citation>
    <scope>NUCLEOTIDE SEQUENCE [LARGE SCALE GENOMIC DNA]</scope>
    <source>
        <strain evidence="2 3">TWF696</strain>
    </source>
</reference>
<gene>
    <name evidence="2" type="ORF">TWF696_009481</name>
</gene>
<dbReference type="AlphaFoldDB" id="A0AAV9UAT4"/>
<protein>
    <submittedName>
        <fullName evidence="2">Uncharacterized protein</fullName>
    </submittedName>
</protein>
<keyword evidence="3" id="KW-1185">Reference proteome</keyword>
<feature type="transmembrane region" description="Helical" evidence="1">
    <location>
        <begin position="247"/>
        <end position="270"/>
    </location>
</feature>
<evidence type="ECO:0000256" key="1">
    <source>
        <dbReference type="SAM" id="Phobius"/>
    </source>
</evidence>
<comment type="caution">
    <text evidence="2">The sequence shown here is derived from an EMBL/GenBank/DDBJ whole genome shotgun (WGS) entry which is preliminary data.</text>
</comment>
<name>A0AAV9UAT4_9PEZI</name>
<evidence type="ECO:0000313" key="2">
    <source>
        <dbReference type="EMBL" id="KAK6338670.1"/>
    </source>
</evidence>